<dbReference type="RefSeq" id="WP_165391348.1">
    <property type="nucleotide sequence ID" value="NZ_SHKX01000011.1"/>
</dbReference>
<dbReference type="SUPFAM" id="SSF74650">
    <property type="entry name" value="Galactose mutarotase-like"/>
    <property type="match status" value="1"/>
</dbReference>
<name>A0A4Q7Z9L2_9GAMM</name>
<sequence>MRYSLSNSHLRLEIDLLGAELKSVRSAETGREYLWQADPAYWNRTSPVLFPIVGSLTGKTCFVDGQPWSMPQHGLARDREFTLVEQGPAFLTFELRSDSATRAAYPFDFILRTRYDLDGDTVRTGWTVINPAEVVMPFSIGAHPGFSTALESGDVFEDYEVVLDHEAQYYLWALNDRGQLVDTRIPFREPLDRFSLEYRYFEVDALVFPDRQLSAVTLRSRKHGHGVHVGFEGFPVVALWTADGKRKRSPFLCVEPWFGHADTQDGPFELARKPGIRRLPAGETFEAAYTMRFF</sequence>
<dbReference type="AlphaFoldDB" id="A0A4Q7Z9L2"/>
<dbReference type="GO" id="GO:0016853">
    <property type="term" value="F:isomerase activity"/>
    <property type="evidence" value="ECO:0007669"/>
    <property type="project" value="InterPro"/>
</dbReference>
<dbReference type="InterPro" id="IPR011013">
    <property type="entry name" value="Gal_mutarotase_sf_dom"/>
</dbReference>
<organism evidence="1 2">
    <name type="scientific">Fluviicoccus keumensis</name>
    <dbReference type="NCBI Taxonomy" id="1435465"/>
    <lineage>
        <taxon>Bacteria</taxon>
        <taxon>Pseudomonadati</taxon>
        <taxon>Pseudomonadota</taxon>
        <taxon>Gammaproteobacteria</taxon>
        <taxon>Moraxellales</taxon>
        <taxon>Moraxellaceae</taxon>
        <taxon>Fluviicoccus</taxon>
    </lineage>
</organism>
<dbReference type="Gene3D" id="2.70.98.10">
    <property type="match status" value="1"/>
</dbReference>
<keyword evidence="2" id="KW-1185">Reference proteome</keyword>
<dbReference type="EMBL" id="SHKX01000011">
    <property type="protein sequence ID" value="RZU46754.1"/>
    <property type="molecule type" value="Genomic_DNA"/>
</dbReference>
<dbReference type="CDD" id="cd09024">
    <property type="entry name" value="Aldose_epim_lacX"/>
    <property type="match status" value="1"/>
</dbReference>
<dbReference type="GO" id="GO:0030246">
    <property type="term" value="F:carbohydrate binding"/>
    <property type="evidence" value="ECO:0007669"/>
    <property type="project" value="InterPro"/>
</dbReference>
<dbReference type="Proteomes" id="UP000292423">
    <property type="component" value="Unassembled WGS sequence"/>
</dbReference>
<accession>A0A4Q7Z9L2</accession>
<dbReference type="InterPro" id="IPR014718">
    <property type="entry name" value="GH-type_carb-bd"/>
</dbReference>
<dbReference type="Pfam" id="PF01263">
    <property type="entry name" value="Aldose_epim"/>
    <property type="match status" value="1"/>
</dbReference>
<reference evidence="1 2" key="1">
    <citation type="submission" date="2019-02" db="EMBL/GenBank/DDBJ databases">
        <title>Genomic Encyclopedia of Type Strains, Phase IV (KMG-IV): sequencing the most valuable type-strain genomes for metagenomic binning, comparative biology and taxonomic classification.</title>
        <authorList>
            <person name="Goeker M."/>
        </authorList>
    </citation>
    <scope>NUCLEOTIDE SEQUENCE [LARGE SCALE GENOMIC DNA]</scope>
    <source>
        <strain evidence="1 2">DSM 105135</strain>
    </source>
</reference>
<dbReference type="PANTHER" id="PTHR11122:SF13">
    <property type="entry name" value="GLUCOSE-6-PHOSPHATE 1-EPIMERASE"/>
    <property type="match status" value="1"/>
</dbReference>
<evidence type="ECO:0000313" key="1">
    <source>
        <dbReference type="EMBL" id="RZU46754.1"/>
    </source>
</evidence>
<proteinExistence type="predicted"/>
<evidence type="ECO:0000313" key="2">
    <source>
        <dbReference type="Proteomes" id="UP000292423"/>
    </source>
</evidence>
<gene>
    <name evidence="1" type="ORF">EV700_1135</name>
</gene>
<dbReference type="InterPro" id="IPR037481">
    <property type="entry name" value="LacX"/>
</dbReference>
<dbReference type="PANTHER" id="PTHR11122">
    <property type="entry name" value="APOSPORY-ASSOCIATED PROTEIN C-RELATED"/>
    <property type="match status" value="1"/>
</dbReference>
<protein>
    <submittedName>
        <fullName evidence="1">Galactose mutarotase-like enzyme</fullName>
    </submittedName>
</protein>
<dbReference type="GO" id="GO:0005975">
    <property type="term" value="P:carbohydrate metabolic process"/>
    <property type="evidence" value="ECO:0007669"/>
    <property type="project" value="InterPro"/>
</dbReference>
<comment type="caution">
    <text evidence="1">The sequence shown here is derived from an EMBL/GenBank/DDBJ whole genome shotgun (WGS) entry which is preliminary data.</text>
</comment>
<dbReference type="InterPro" id="IPR008183">
    <property type="entry name" value="Aldose_1/G6P_1-epimerase"/>
</dbReference>